<evidence type="ECO:0000256" key="5">
    <source>
        <dbReference type="ARBA" id="ARBA00023163"/>
    </source>
</evidence>
<dbReference type="PANTHER" id="PTHR12548">
    <property type="entry name" value="TRANSCRIPTION FACTOR DP"/>
    <property type="match status" value="1"/>
</dbReference>
<evidence type="ECO:0000313" key="12">
    <source>
        <dbReference type="RefSeq" id="XP_020040199.1"/>
    </source>
</evidence>
<evidence type="ECO:0000313" key="17">
    <source>
        <dbReference type="RefSeq" id="XP_020040226.1"/>
    </source>
</evidence>
<dbReference type="Gene3D" id="1.20.140.80">
    <property type="entry name" value="Transcription factor DP"/>
    <property type="match status" value="1"/>
</dbReference>
<keyword evidence="4 7" id="KW-0238">DNA-binding</keyword>
<feature type="compositionally biased region" description="Low complexity" evidence="8">
    <location>
        <begin position="421"/>
        <end position="431"/>
    </location>
</feature>
<evidence type="ECO:0000313" key="13">
    <source>
        <dbReference type="RefSeq" id="XP_020040205.1"/>
    </source>
</evidence>
<evidence type="ECO:0000256" key="4">
    <source>
        <dbReference type="ARBA" id="ARBA00023125"/>
    </source>
</evidence>
<dbReference type="GO" id="GO:0051726">
    <property type="term" value="P:regulation of cell cycle"/>
    <property type="evidence" value="ECO:0007669"/>
    <property type="project" value="InterPro"/>
</dbReference>
<dbReference type="SUPFAM" id="SSF144074">
    <property type="entry name" value="E2F-DP heterodimerization region"/>
    <property type="match status" value="1"/>
</dbReference>
<evidence type="ECO:0000313" key="15">
    <source>
        <dbReference type="RefSeq" id="XP_020040218.1"/>
    </source>
</evidence>
<dbReference type="GeneID" id="109699749"/>
<dbReference type="RefSeq" id="XP_020040205.1">
    <property type="nucleotide sequence ID" value="XM_020184616.1"/>
</dbReference>
<keyword evidence="11" id="KW-1185">Reference proteome</keyword>
<keyword evidence="6 7" id="KW-0539">Nucleus</keyword>
<dbReference type="AlphaFoldDB" id="A0A8B7WDP5"/>
<evidence type="ECO:0000256" key="7">
    <source>
        <dbReference type="RuleBase" id="RU003796"/>
    </source>
</evidence>
<dbReference type="GO" id="GO:0005667">
    <property type="term" value="C:transcription regulator complex"/>
    <property type="evidence" value="ECO:0007669"/>
    <property type="project" value="InterPro"/>
</dbReference>
<comment type="similarity">
    <text evidence="2 7">Belongs to the E2F/DP family.</text>
</comment>
<name>A0A8B7WDP5_CASCN</name>
<dbReference type="Gene3D" id="1.10.10.10">
    <property type="entry name" value="Winged helix-like DNA-binding domain superfamily/Winged helix DNA-binding domain"/>
    <property type="match status" value="1"/>
</dbReference>
<gene>
    <name evidence="12 13 14 15 16 17" type="primary">Tfdp2</name>
</gene>
<organism evidence="13">
    <name type="scientific">Castor canadensis</name>
    <name type="common">American beaver</name>
    <dbReference type="NCBI Taxonomy" id="51338"/>
    <lineage>
        <taxon>Eukaryota</taxon>
        <taxon>Metazoa</taxon>
        <taxon>Chordata</taxon>
        <taxon>Craniata</taxon>
        <taxon>Vertebrata</taxon>
        <taxon>Euteleostomi</taxon>
        <taxon>Mammalia</taxon>
        <taxon>Eutheria</taxon>
        <taxon>Euarchontoglires</taxon>
        <taxon>Glires</taxon>
        <taxon>Rodentia</taxon>
        <taxon>Castorimorpha</taxon>
        <taxon>Castoridae</taxon>
        <taxon>Castor</taxon>
    </lineage>
</organism>
<dbReference type="PIRSF" id="PIRSF009404">
    <property type="entry name" value="Transcription_factor_DP"/>
    <property type="match status" value="1"/>
</dbReference>
<dbReference type="SMART" id="SM01138">
    <property type="entry name" value="DP"/>
    <property type="match status" value="1"/>
</dbReference>
<dbReference type="InterPro" id="IPR014889">
    <property type="entry name" value="Transc_factor_DP_C"/>
</dbReference>
<dbReference type="PANTHER" id="PTHR12548:SF5">
    <property type="entry name" value="TRANSCRIPTION FACTOR DP-2"/>
    <property type="match status" value="1"/>
</dbReference>
<dbReference type="OrthoDB" id="552115at2759"/>
<evidence type="ECO:0000313" key="16">
    <source>
        <dbReference type="RefSeq" id="XP_020040219.1"/>
    </source>
</evidence>
<dbReference type="Proteomes" id="UP001732720">
    <property type="component" value="Chromosome 17"/>
</dbReference>
<dbReference type="RefSeq" id="XP_073915183.1">
    <property type="nucleotide sequence ID" value="XM_074059082.1"/>
</dbReference>
<dbReference type="RefSeq" id="XP_020040218.1">
    <property type="nucleotide sequence ID" value="XM_020184629.1"/>
</dbReference>
<evidence type="ECO:0000256" key="3">
    <source>
        <dbReference type="ARBA" id="ARBA00023015"/>
    </source>
</evidence>
<feature type="domain" description="E2F/DP family winged-helix DNA-binding" evidence="10">
    <location>
        <begin position="139"/>
        <end position="220"/>
    </location>
</feature>
<evidence type="ECO:0000256" key="6">
    <source>
        <dbReference type="ARBA" id="ARBA00023242"/>
    </source>
</evidence>
<proteinExistence type="inferred from homology"/>
<dbReference type="RefSeq" id="XP_020040226.1">
    <property type="nucleotide sequence ID" value="XM_020184637.1"/>
</dbReference>
<feature type="domain" description="Transcription factor DP C-terminal" evidence="9">
    <location>
        <begin position="227"/>
        <end position="371"/>
    </location>
</feature>
<dbReference type="FunFam" id="1.20.140.80:FF:000001">
    <property type="entry name" value="Transcription factor"/>
    <property type="match status" value="1"/>
</dbReference>
<evidence type="ECO:0000256" key="1">
    <source>
        <dbReference type="ARBA" id="ARBA00004123"/>
    </source>
</evidence>
<dbReference type="SMART" id="SM01372">
    <property type="entry name" value="E2F_TDP"/>
    <property type="match status" value="1"/>
</dbReference>
<dbReference type="InterPro" id="IPR036390">
    <property type="entry name" value="WH_DNA-bd_sf"/>
</dbReference>
<dbReference type="FunFam" id="1.10.10.10:FF:000047">
    <property type="entry name" value="Transcription factor"/>
    <property type="match status" value="1"/>
</dbReference>
<dbReference type="RefSeq" id="XP_020040199.1">
    <property type="nucleotide sequence ID" value="XM_020184610.1"/>
</dbReference>
<dbReference type="InterPro" id="IPR037241">
    <property type="entry name" value="E2F-DP_heterodim"/>
</dbReference>
<dbReference type="GO" id="GO:0000977">
    <property type="term" value="F:RNA polymerase II transcription regulatory region sequence-specific DNA binding"/>
    <property type="evidence" value="ECO:0007669"/>
    <property type="project" value="TreeGrafter"/>
</dbReference>
<dbReference type="InterPro" id="IPR038168">
    <property type="entry name" value="TF_DP_C_sf"/>
</dbReference>
<dbReference type="InterPro" id="IPR015648">
    <property type="entry name" value="Transcrpt_fac_DP"/>
</dbReference>
<dbReference type="RefSeq" id="XP_020040219.1">
    <property type="nucleotide sequence ID" value="XM_020184630.1"/>
</dbReference>
<sequence>MTAEHVGLTSTSAELRGFIDQNLSPTKESQSCGKNYTMSGNISLVAFPVSSTNSPTKILPKTLGPINVNVGPQMIISTPQRLTSSGSVLIGSPYTPAPAMVTQTHIAETPGWVPGDRKRAREFIDSDFSESKRSKKGDKNGKGLRHFSMKVCEKVQRKGTTSYNEVADELVSELTSSDDHLPADSAYEQKNIRRRVYDALNVLMAMNIISKEKKEIRWIGLPSNSAQECQDLEVEKQRRIERIKQKRAQLQELLLQQIAFKNLVQRNRQNEQQNQGPPALNSTIQLPFIIINTSRKTVIDCSISSDKFEYLFNFDNTFEIHDDIEVLKRMGMSFGLESGKCSLEDLQLAKSLVPKALEGYITDISTGPSWLNQGLLLNSTQSVSSSDLTTGATSPQSSVNQGLSLDAEVALATGQLLAPNSHQSSSAASHCSESRGETPCSFNEEDEEDDEGSSSPE</sequence>
<dbReference type="InterPro" id="IPR036388">
    <property type="entry name" value="WH-like_DNA-bd_sf"/>
</dbReference>
<dbReference type="KEGG" id="ccan:109699749"/>
<feature type="compositionally biased region" description="Acidic residues" evidence="8">
    <location>
        <begin position="443"/>
        <end position="457"/>
    </location>
</feature>
<evidence type="ECO:0000259" key="10">
    <source>
        <dbReference type="SMART" id="SM01372"/>
    </source>
</evidence>
<dbReference type="CTD" id="7029"/>
<accession>A0A8B7WDP5</accession>
<dbReference type="GO" id="GO:0005634">
    <property type="term" value="C:nucleus"/>
    <property type="evidence" value="ECO:0007669"/>
    <property type="project" value="UniProtKB-SubCell"/>
</dbReference>
<reference evidence="12 13" key="1">
    <citation type="submission" date="2025-04" db="UniProtKB">
        <authorList>
            <consortium name="RefSeq"/>
        </authorList>
    </citation>
    <scope>IDENTIFICATION</scope>
    <source>
        <tissue evidence="12 13">Leukocyte</tissue>
    </source>
</reference>
<evidence type="ECO:0000259" key="9">
    <source>
        <dbReference type="SMART" id="SM01138"/>
    </source>
</evidence>
<dbReference type="SUPFAM" id="SSF46785">
    <property type="entry name" value="Winged helix' DNA-binding domain"/>
    <property type="match status" value="1"/>
</dbReference>
<evidence type="ECO:0000313" key="14">
    <source>
        <dbReference type="RefSeq" id="XP_020040214.1"/>
    </source>
</evidence>
<dbReference type="Pfam" id="PF02319">
    <property type="entry name" value="WHD_E2F_TDP"/>
    <property type="match status" value="1"/>
</dbReference>
<dbReference type="GO" id="GO:0000981">
    <property type="term" value="F:DNA-binding transcription factor activity, RNA polymerase II-specific"/>
    <property type="evidence" value="ECO:0007669"/>
    <property type="project" value="TreeGrafter"/>
</dbReference>
<comment type="subcellular location">
    <subcellularLocation>
        <location evidence="1 7">Nucleus</location>
    </subcellularLocation>
</comment>
<dbReference type="Pfam" id="PF08781">
    <property type="entry name" value="DP"/>
    <property type="match status" value="1"/>
</dbReference>
<evidence type="ECO:0000256" key="2">
    <source>
        <dbReference type="ARBA" id="ARBA00010940"/>
    </source>
</evidence>
<evidence type="ECO:0000256" key="8">
    <source>
        <dbReference type="SAM" id="MobiDB-lite"/>
    </source>
</evidence>
<dbReference type="RefSeq" id="XP_073915182.1">
    <property type="nucleotide sequence ID" value="XM_074059081.1"/>
</dbReference>
<dbReference type="CDD" id="cd14458">
    <property type="entry name" value="DP_DD"/>
    <property type="match status" value="1"/>
</dbReference>
<dbReference type="RefSeq" id="XP_020040214.1">
    <property type="nucleotide sequence ID" value="XM_020184625.1"/>
</dbReference>
<protein>
    <submittedName>
        <fullName evidence="12 13">Transcription factor Dp-2 isoform X1</fullName>
    </submittedName>
</protein>
<feature type="region of interest" description="Disordered" evidence="8">
    <location>
        <begin position="416"/>
        <end position="457"/>
    </location>
</feature>
<evidence type="ECO:0000313" key="11">
    <source>
        <dbReference type="Proteomes" id="UP001732720"/>
    </source>
</evidence>
<keyword evidence="3 7" id="KW-0805">Transcription regulation</keyword>
<keyword evidence="5 7" id="KW-0804">Transcription</keyword>
<dbReference type="InterPro" id="IPR003316">
    <property type="entry name" value="E2F_WHTH_DNA-bd_dom"/>
</dbReference>